<gene>
    <name evidence="6" type="ORF">SLAV_08210</name>
</gene>
<dbReference type="PANTHER" id="PTHR42681:SF1">
    <property type="entry name" value="MALONYL-COA-ACYL CARRIER PROTEIN TRANSACYLASE, MITOCHONDRIAL"/>
    <property type="match status" value="1"/>
</dbReference>
<feature type="region of interest" description="Disordered" evidence="5">
    <location>
        <begin position="1"/>
        <end position="44"/>
    </location>
</feature>
<proteinExistence type="predicted"/>
<accession>A0A2K8P9Y4</accession>
<dbReference type="EMBL" id="CP024985">
    <property type="protein sequence ID" value="ATZ23541.1"/>
    <property type="molecule type" value="Genomic_DNA"/>
</dbReference>
<reference evidence="6 7" key="1">
    <citation type="submission" date="2017-11" db="EMBL/GenBank/DDBJ databases">
        <title>Complete genome sequence of Streptomyces lavendulae subsp. lavendulae CCM 3239 (formerly 'Streptomyces aureofaciens CCM 3239'), the producer of the angucycline-type antibiotic auricin.</title>
        <authorList>
            <person name="Busche T."/>
            <person name="Novakova R."/>
            <person name="Al'Dilaimi A."/>
            <person name="Homerova D."/>
            <person name="Feckova L."/>
            <person name="Rezuchova B."/>
            <person name="Mingyar E."/>
            <person name="Csolleiova D."/>
            <person name="Bekeova C."/>
            <person name="Winkler A."/>
            <person name="Sevcikova B."/>
            <person name="Kalinowski J."/>
            <person name="Kormanec J."/>
            <person name="Ruckert C."/>
        </authorList>
    </citation>
    <scope>NUCLEOTIDE SEQUENCE [LARGE SCALE GENOMIC DNA]</scope>
    <source>
        <strain evidence="6 7">CCM 3239</strain>
    </source>
</reference>
<comment type="catalytic activity">
    <reaction evidence="4">
        <text>holo-[ACP] + malonyl-CoA = malonyl-[ACP] + CoA</text>
        <dbReference type="Rhea" id="RHEA:41792"/>
        <dbReference type="Rhea" id="RHEA-COMP:9623"/>
        <dbReference type="Rhea" id="RHEA-COMP:9685"/>
        <dbReference type="ChEBI" id="CHEBI:57287"/>
        <dbReference type="ChEBI" id="CHEBI:57384"/>
        <dbReference type="ChEBI" id="CHEBI:64479"/>
        <dbReference type="ChEBI" id="CHEBI:78449"/>
        <dbReference type="EC" id="2.3.1.39"/>
    </reaction>
</comment>
<dbReference type="GO" id="GO:0006633">
    <property type="term" value="P:fatty acid biosynthetic process"/>
    <property type="evidence" value="ECO:0007669"/>
    <property type="project" value="TreeGrafter"/>
</dbReference>
<dbReference type="InterPro" id="IPR049416">
    <property type="entry name" value="VinK-like_small"/>
</dbReference>
<dbReference type="InterPro" id="IPR050858">
    <property type="entry name" value="Mal-CoA-ACP_Trans/PKS_FabD"/>
</dbReference>
<evidence type="ECO:0000256" key="2">
    <source>
        <dbReference type="ARBA" id="ARBA00022679"/>
    </source>
</evidence>
<evidence type="ECO:0000313" key="7">
    <source>
        <dbReference type="Proteomes" id="UP000231791"/>
    </source>
</evidence>
<dbReference type="Pfam" id="PF21124">
    <property type="entry name" value="VinK_C"/>
    <property type="match status" value="1"/>
</dbReference>
<dbReference type="SUPFAM" id="SSF52151">
    <property type="entry name" value="FabD/lysophospholipase-like"/>
    <property type="match status" value="1"/>
</dbReference>
<name>A0A2K8P9Y4_STRLA</name>
<evidence type="ECO:0000256" key="1">
    <source>
        <dbReference type="ARBA" id="ARBA00013258"/>
    </source>
</evidence>
<organism evidence="6 7">
    <name type="scientific">Streptomyces lavendulae subsp. lavendulae</name>
    <dbReference type="NCBI Taxonomy" id="58340"/>
    <lineage>
        <taxon>Bacteria</taxon>
        <taxon>Bacillati</taxon>
        <taxon>Actinomycetota</taxon>
        <taxon>Actinomycetes</taxon>
        <taxon>Kitasatosporales</taxon>
        <taxon>Streptomycetaceae</taxon>
        <taxon>Streptomyces</taxon>
    </lineage>
</organism>
<evidence type="ECO:0000256" key="3">
    <source>
        <dbReference type="ARBA" id="ARBA00023315"/>
    </source>
</evidence>
<dbReference type="InterPro" id="IPR016035">
    <property type="entry name" value="Acyl_Trfase/lysoPLipase"/>
</dbReference>
<dbReference type="InterPro" id="IPR001227">
    <property type="entry name" value="Ac_transferase_dom_sf"/>
</dbReference>
<evidence type="ECO:0000313" key="6">
    <source>
        <dbReference type="EMBL" id="ATZ23541.1"/>
    </source>
</evidence>
<dbReference type="Gene3D" id="3.40.366.10">
    <property type="entry name" value="Malonyl-Coenzyme A Acyl Carrier Protein, domain 2"/>
    <property type="match status" value="2"/>
</dbReference>
<feature type="region of interest" description="Disordered" evidence="5">
    <location>
        <begin position="344"/>
        <end position="366"/>
    </location>
</feature>
<evidence type="ECO:0000256" key="5">
    <source>
        <dbReference type="SAM" id="MobiDB-lite"/>
    </source>
</evidence>
<keyword evidence="2" id="KW-0808">Transferase</keyword>
<keyword evidence="3" id="KW-0012">Acyltransferase</keyword>
<evidence type="ECO:0000256" key="4">
    <source>
        <dbReference type="ARBA" id="ARBA00048462"/>
    </source>
</evidence>
<dbReference type="GO" id="GO:0004314">
    <property type="term" value="F:[acyl-carrier-protein] S-malonyltransferase activity"/>
    <property type="evidence" value="ECO:0007669"/>
    <property type="project" value="UniProtKB-EC"/>
</dbReference>
<dbReference type="Proteomes" id="UP000231791">
    <property type="component" value="Chromosome"/>
</dbReference>
<keyword evidence="7" id="KW-1185">Reference proteome</keyword>
<dbReference type="KEGG" id="slx:SLAV_08210"/>
<sequence length="366" mass="39655">MTRSAAIAAEIPADSPTDSPTDSPVAITAGNTVGSPAVESPEPRSGTAIVFPGMGPASFAEVGKFLLLDPYARVRLAEADEALGYSVFDRFRDAEEDYSVDFQIAFLVNSMALADRAVDTLGAVPTVCAGPSFGQKATAAFVGSLSFPEVVRLTAELARCEEEYFADAYEDVVTHCFVRTPQDRLDEILAGFDDRGAWYDSSGRLDAGFHMLSVREGDLDALNAGISAAGGYSMYSMRPPVHAAAFSALRKKAEEEVFGAYEFADPSLPVVVDHDGSVIRDAAGMRTMMLDTFDRPIHWPRMVESLKGLGVGTLYMTGPDSLFHRLDVTKDNFEVHAVGLPKKRARERERQQALQRSRAARVRRGA</sequence>
<dbReference type="PANTHER" id="PTHR42681">
    <property type="entry name" value="MALONYL-COA-ACYL CARRIER PROTEIN TRANSACYLASE, MITOCHONDRIAL"/>
    <property type="match status" value="1"/>
</dbReference>
<dbReference type="EC" id="2.3.1.39" evidence="1"/>
<protein>
    <recommendedName>
        <fullName evidence="1">[acyl-carrier-protein] S-malonyltransferase</fullName>
        <ecNumber evidence="1">2.3.1.39</ecNumber>
    </recommendedName>
</protein>
<dbReference type="AlphaFoldDB" id="A0A2K8P9Y4"/>